<evidence type="ECO:0000313" key="1">
    <source>
        <dbReference type="EMBL" id="GGG22866.1"/>
    </source>
</evidence>
<sequence>MSGNPDLKILFVGNSLTYTNDLPTLVKEAAENKGINIQVEMIAYPNYALIDHWQDGKVQKLILNNKYDLVIVQQGPSSQAYGRQLLLEYGKKFSDLCKKNDVEMGYFMVWPSMAYFHTFDGVIKNYREAAEMHNALLFPAGEVWKAHFDNTGNFDYYGSDKFHPSKKGSKVAAEVIVEALSQLKIPAN</sequence>
<dbReference type="SUPFAM" id="SSF52266">
    <property type="entry name" value="SGNH hydrolase"/>
    <property type="match status" value="1"/>
</dbReference>
<evidence type="ECO:0000313" key="2">
    <source>
        <dbReference type="Proteomes" id="UP000605733"/>
    </source>
</evidence>
<dbReference type="RefSeq" id="WP_229664724.1">
    <property type="nucleotide sequence ID" value="NZ_BMIX01000001.1"/>
</dbReference>
<reference evidence="2" key="1">
    <citation type="journal article" date="2019" name="Int. J. Syst. Evol. Microbiol.">
        <title>The Global Catalogue of Microorganisms (GCM) 10K type strain sequencing project: providing services to taxonomists for standard genome sequencing and annotation.</title>
        <authorList>
            <consortium name="The Broad Institute Genomics Platform"/>
            <consortium name="The Broad Institute Genome Sequencing Center for Infectious Disease"/>
            <person name="Wu L."/>
            <person name="Ma J."/>
        </authorList>
    </citation>
    <scope>NUCLEOTIDE SEQUENCE [LARGE SCALE GENOMIC DNA]</scope>
    <source>
        <strain evidence="2">CGMCC 1.15422</strain>
    </source>
</reference>
<dbReference type="InterPro" id="IPR036514">
    <property type="entry name" value="SGNH_hydro_sf"/>
</dbReference>
<accession>A0ABQ1WCF5</accession>
<comment type="caution">
    <text evidence="1">The sequence shown here is derived from an EMBL/GenBank/DDBJ whole genome shotgun (WGS) entry which is preliminary data.</text>
</comment>
<dbReference type="Proteomes" id="UP000605733">
    <property type="component" value="Unassembled WGS sequence"/>
</dbReference>
<organism evidence="1 2">
    <name type="scientific">Christiangramia forsetii</name>
    <dbReference type="NCBI Taxonomy" id="411153"/>
    <lineage>
        <taxon>Bacteria</taxon>
        <taxon>Pseudomonadati</taxon>
        <taxon>Bacteroidota</taxon>
        <taxon>Flavobacteriia</taxon>
        <taxon>Flavobacteriales</taxon>
        <taxon>Flavobacteriaceae</taxon>
        <taxon>Christiangramia</taxon>
    </lineage>
</organism>
<proteinExistence type="predicted"/>
<gene>
    <name evidence="1" type="ORF">GCM10011532_02410</name>
</gene>
<name>A0ABQ1WCF5_9FLAO</name>
<keyword evidence="2" id="KW-1185">Reference proteome</keyword>
<evidence type="ECO:0008006" key="3">
    <source>
        <dbReference type="Google" id="ProtNLM"/>
    </source>
</evidence>
<protein>
    <recommendedName>
        <fullName evidence="3">SGNH/GDSL hydrolase family protein</fullName>
    </recommendedName>
</protein>
<dbReference type="Gene3D" id="3.40.50.1110">
    <property type="entry name" value="SGNH hydrolase"/>
    <property type="match status" value="1"/>
</dbReference>
<dbReference type="EMBL" id="BMIX01000001">
    <property type="protein sequence ID" value="GGG22866.1"/>
    <property type="molecule type" value="Genomic_DNA"/>
</dbReference>